<comment type="caution">
    <text evidence="3">The sequence shown here is derived from an EMBL/GenBank/DDBJ whole genome shotgun (WGS) entry which is preliminary data.</text>
</comment>
<evidence type="ECO:0000259" key="2">
    <source>
        <dbReference type="Pfam" id="PF18984"/>
    </source>
</evidence>
<dbReference type="Pfam" id="PF18983">
    <property type="entry name" value="DUF5717"/>
    <property type="match status" value="1"/>
</dbReference>
<dbReference type="Pfam" id="PF18984">
    <property type="entry name" value="DUF5717_N"/>
    <property type="match status" value="1"/>
</dbReference>
<organism evidence="3 4">
    <name type="scientific">Candidatus Egerieimonas intestinavium</name>
    <dbReference type="NCBI Taxonomy" id="2840777"/>
    <lineage>
        <taxon>Bacteria</taxon>
        <taxon>Bacillati</taxon>
        <taxon>Bacillota</taxon>
        <taxon>Clostridia</taxon>
        <taxon>Lachnospirales</taxon>
        <taxon>Lachnospiraceae</taxon>
        <taxon>Lachnospiraceae incertae sedis</taxon>
        <taxon>Candidatus Egerieimonas</taxon>
    </lineage>
</organism>
<protein>
    <submittedName>
        <fullName evidence="3">Uncharacterized protein</fullName>
    </submittedName>
</protein>
<evidence type="ECO:0000313" key="3">
    <source>
        <dbReference type="EMBL" id="HIR91882.1"/>
    </source>
</evidence>
<gene>
    <name evidence="3" type="ORF">IAB98_00490</name>
</gene>
<feature type="domain" description="DUF5717" evidence="2">
    <location>
        <begin position="1"/>
        <end position="869"/>
    </location>
</feature>
<reference evidence="3" key="2">
    <citation type="journal article" date="2021" name="PeerJ">
        <title>Extensive microbial diversity within the chicken gut microbiome revealed by metagenomics and culture.</title>
        <authorList>
            <person name="Gilroy R."/>
            <person name="Ravi A."/>
            <person name="Getino M."/>
            <person name="Pursley I."/>
            <person name="Horton D.L."/>
            <person name="Alikhan N.F."/>
            <person name="Baker D."/>
            <person name="Gharbi K."/>
            <person name="Hall N."/>
            <person name="Watson M."/>
            <person name="Adriaenssens E.M."/>
            <person name="Foster-Nyarko E."/>
            <person name="Jarju S."/>
            <person name="Secka A."/>
            <person name="Antonio M."/>
            <person name="Oren A."/>
            <person name="Chaudhuri R.R."/>
            <person name="La Ragione R."/>
            <person name="Hildebrand F."/>
            <person name="Pallen M.J."/>
        </authorList>
    </citation>
    <scope>NUCLEOTIDE SEQUENCE</scope>
    <source>
        <strain evidence="3">ChiSxjej1B13-7041</strain>
    </source>
</reference>
<dbReference type="InterPro" id="IPR043775">
    <property type="entry name" value="DUF5717_N"/>
</dbReference>
<dbReference type="InterPro" id="IPR043774">
    <property type="entry name" value="DUF5717_C"/>
</dbReference>
<evidence type="ECO:0000313" key="4">
    <source>
        <dbReference type="Proteomes" id="UP000886841"/>
    </source>
</evidence>
<name>A0A9D1EHR7_9FIRM</name>
<dbReference type="AlphaFoldDB" id="A0A9D1EHR7"/>
<reference evidence="3" key="1">
    <citation type="submission" date="2020-10" db="EMBL/GenBank/DDBJ databases">
        <authorList>
            <person name="Gilroy R."/>
        </authorList>
    </citation>
    <scope>NUCLEOTIDE SEQUENCE</scope>
    <source>
        <strain evidence="3">ChiSxjej1B13-7041</strain>
    </source>
</reference>
<sequence length="1181" mass="138086">MKRRMEQLINGRFEYEAPKLVLSREEIRESTAWGENYRGELYFGAEDNQRIKGMITATNRRILLDKDKFSGEAIHLSLGVDVEGLPADSVCTGEIVISSSIGEYRVPVSVQVEGKQITTSQGRIRTLTEFVHLAQKDYREAFRLFTSDSFLGLLKDRDRKYQSLYRGMSQNPVTYQHMEEFLIGAGKKEPMSLSLDKEERELLKLKNSQKDSVYLYKNTWGYLRLEVEVVGDFLEVEKKVITSEDFIGSVYGLEYIVRRDRLGRGRKYGKIRLKHVYGTLEFRVTASGENDYQLNMRDLEKAKNFQMTRDYLELSMHRMDYRDWEHKTRAALGELMDAGCYEMGHQLWQAYLEYSAERNQQAWELLEPLKKRAFGPREEELEGAYLYLARELDMLEEGEVSAPERIELLYKRRPDSILLLMLVLRTQEELLSSPVKQLYLMEKQFEIGGTSPFLYQQACQVLRQEESLLRKLTPFLIQTLQFARRRGLLTQELVRRTAHLSTYLKQYDERVYQILSAGYDAFGGTDVLDAICKLIMKGKPGKKEYFRWYARAVEEKLRITRLYEYYIETMDEGYREILPRVIRMYFAYNNTLSSRKKAMVYANVICNKNEDKATYQSYREAMEAFAREQLKKGAINENYAVIYQEFIRELKDREEGEAMAKLLFVNRLYCDDPKVRRVIVCHGALEQEQAVPCMEGVAYVSIYTRDARILFEDEKRRRYVATIDYNYQPLLDNRELVKQCVRLGVENPGLLLHVCRTDLDDTAVTAGNLSCFQQITESAAFREEYKLRVRKKLLEYYGAHGDDLTLDGCLRRLNVEEFVQVDRVELIRILVDRGMYDKAFNLGCRYGFEGCGSVTLLKLCSRMIVEREYVEQEELLALAASVFFQGKYDEVILTYLRENYLGSVESMMAVRKGLEGFGMDSYVLDEEILSLSMFTRVYLEDSTQVLADYIRGGGKEKVVLAYVTFLAYGWFLGERPMEELAVTWLKNRMARGGEMDLICRLAYLKVLAGQDALEPQEEQQARQLLEQCQQQGLRFAFFQKLPQRLIKPYQLEDKLFVEERFHPKARVVLHYCLHDSEQEPQRFVSEPMKALYQGIVSKEFLLFYGEALTWYFTVEREEESLRTENQTVSRTEVDTGGASKYQLLNQMLAAGRLSREELLRQAARQYLGRERLSEQIFRIME</sequence>
<dbReference type="Proteomes" id="UP000886841">
    <property type="component" value="Unassembled WGS sequence"/>
</dbReference>
<dbReference type="EMBL" id="DVHU01000006">
    <property type="protein sequence ID" value="HIR91882.1"/>
    <property type="molecule type" value="Genomic_DNA"/>
</dbReference>
<accession>A0A9D1EHR7</accession>
<feature type="domain" description="DUF5717" evidence="1">
    <location>
        <begin position="873"/>
        <end position="1177"/>
    </location>
</feature>
<proteinExistence type="predicted"/>
<evidence type="ECO:0000259" key="1">
    <source>
        <dbReference type="Pfam" id="PF18983"/>
    </source>
</evidence>